<evidence type="ECO:0000313" key="3">
    <source>
        <dbReference type="Proteomes" id="UP001210720"/>
    </source>
</evidence>
<evidence type="ECO:0000313" key="2">
    <source>
        <dbReference type="EMBL" id="MDA7426502.1"/>
    </source>
</evidence>
<comment type="caution">
    <text evidence="2">The sequence shown here is derived from an EMBL/GenBank/DDBJ whole genome shotgun (WGS) entry which is preliminary data.</text>
</comment>
<dbReference type="InterPro" id="IPR021329">
    <property type="entry name" value="DUF2938"/>
</dbReference>
<sequence>MSLITTGIIMGLLGTVAMDVWAMLLNRFFGQPLPNWGNVGRWAGHLPSGTVFHDDIARVDPIGGEIGLGWAVHYGVGVLYGVAFVLIAGPAWLANPSFVPLWLFSLATIAAGWFLLQPGMGLGWAASKTPQPWKVRVMGLLAHTVFALGMWIGALV</sequence>
<dbReference type="RefSeq" id="WP_271433852.1">
    <property type="nucleotide sequence ID" value="NZ_JAQIOY010000009.1"/>
</dbReference>
<proteinExistence type="predicted"/>
<keyword evidence="1" id="KW-0472">Membrane</keyword>
<keyword evidence="1" id="KW-1133">Transmembrane helix</keyword>
<name>A0ABT4XX44_9RHOB</name>
<reference evidence="2 3" key="1">
    <citation type="submission" date="2023-01" db="EMBL/GenBank/DDBJ databases">
        <title>Thalassococcus onchidii sp. nov., isolated from a marine invertebrate from the South China Sea.</title>
        <authorList>
            <person name="Xu S."/>
            <person name="Liu Z."/>
            <person name="Xu Y."/>
        </authorList>
    </citation>
    <scope>NUCLEOTIDE SEQUENCE [LARGE SCALE GENOMIC DNA]</scope>
    <source>
        <strain evidence="2 3">KCTC 32084</strain>
    </source>
</reference>
<feature type="transmembrane region" description="Helical" evidence="1">
    <location>
        <begin position="6"/>
        <end position="25"/>
    </location>
</feature>
<dbReference type="Pfam" id="PF11158">
    <property type="entry name" value="DUF2938"/>
    <property type="match status" value="1"/>
</dbReference>
<feature type="transmembrane region" description="Helical" evidence="1">
    <location>
        <begin position="71"/>
        <end position="93"/>
    </location>
</feature>
<feature type="transmembrane region" description="Helical" evidence="1">
    <location>
        <begin position="137"/>
        <end position="154"/>
    </location>
</feature>
<feature type="transmembrane region" description="Helical" evidence="1">
    <location>
        <begin position="99"/>
        <end position="116"/>
    </location>
</feature>
<organism evidence="2 3">
    <name type="scientific">Thalassococcus lentus</name>
    <dbReference type="NCBI Taxonomy" id="1210524"/>
    <lineage>
        <taxon>Bacteria</taxon>
        <taxon>Pseudomonadati</taxon>
        <taxon>Pseudomonadota</taxon>
        <taxon>Alphaproteobacteria</taxon>
        <taxon>Rhodobacterales</taxon>
        <taxon>Roseobacteraceae</taxon>
        <taxon>Thalassococcus</taxon>
    </lineage>
</organism>
<keyword evidence="1" id="KW-0812">Transmembrane</keyword>
<protein>
    <submittedName>
        <fullName evidence="2">DUF2938 domain-containing protein</fullName>
    </submittedName>
</protein>
<evidence type="ECO:0000256" key="1">
    <source>
        <dbReference type="SAM" id="Phobius"/>
    </source>
</evidence>
<keyword evidence="3" id="KW-1185">Reference proteome</keyword>
<accession>A0ABT4XX44</accession>
<dbReference type="EMBL" id="JAQIOY010000009">
    <property type="protein sequence ID" value="MDA7426502.1"/>
    <property type="molecule type" value="Genomic_DNA"/>
</dbReference>
<gene>
    <name evidence="2" type="ORF">PFY00_17335</name>
</gene>
<dbReference type="Proteomes" id="UP001210720">
    <property type="component" value="Unassembled WGS sequence"/>
</dbReference>